<dbReference type="AlphaFoldDB" id="A0A5D3A6V2"/>
<proteinExistence type="inferred from homology"/>
<dbReference type="Proteomes" id="UP000323597">
    <property type="component" value="Chromosome A02"/>
</dbReference>
<organism evidence="5 6">
    <name type="scientific">Gossypium mustelinum</name>
    <name type="common">Cotton</name>
    <name type="synonym">Gossypium caicoense</name>
    <dbReference type="NCBI Taxonomy" id="34275"/>
    <lineage>
        <taxon>Eukaryota</taxon>
        <taxon>Viridiplantae</taxon>
        <taxon>Streptophyta</taxon>
        <taxon>Embryophyta</taxon>
        <taxon>Tracheophyta</taxon>
        <taxon>Spermatophyta</taxon>
        <taxon>Magnoliopsida</taxon>
        <taxon>eudicotyledons</taxon>
        <taxon>Gunneridae</taxon>
        <taxon>Pentapetalae</taxon>
        <taxon>rosids</taxon>
        <taxon>malvids</taxon>
        <taxon>Malvales</taxon>
        <taxon>Malvaceae</taxon>
        <taxon>Malvoideae</taxon>
        <taxon>Gossypium</taxon>
    </lineage>
</organism>
<dbReference type="GO" id="GO:0003723">
    <property type="term" value="F:RNA binding"/>
    <property type="evidence" value="ECO:0007669"/>
    <property type="project" value="InterPro"/>
</dbReference>
<dbReference type="PROSITE" id="PS51375">
    <property type="entry name" value="PPR"/>
    <property type="match status" value="4"/>
</dbReference>
<dbReference type="GO" id="GO:0008270">
    <property type="term" value="F:zinc ion binding"/>
    <property type="evidence" value="ECO:0007669"/>
    <property type="project" value="InterPro"/>
</dbReference>
<dbReference type="FunFam" id="1.25.40.10:FF:000325">
    <property type="entry name" value="Pentatricopeptide repeat-containing protein At4g14820"/>
    <property type="match status" value="1"/>
</dbReference>
<dbReference type="InterPro" id="IPR046849">
    <property type="entry name" value="E2_motif"/>
</dbReference>
<dbReference type="Pfam" id="PF01535">
    <property type="entry name" value="PPR"/>
    <property type="match status" value="3"/>
</dbReference>
<feature type="repeat" description="PPR" evidence="3">
    <location>
        <begin position="249"/>
        <end position="283"/>
    </location>
</feature>
<dbReference type="InterPro" id="IPR032867">
    <property type="entry name" value="DYW_dom"/>
</dbReference>
<dbReference type="InterPro" id="IPR011990">
    <property type="entry name" value="TPR-like_helical_dom_sf"/>
</dbReference>
<evidence type="ECO:0000313" key="5">
    <source>
        <dbReference type="EMBL" id="TYJ47397.1"/>
    </source>
</evidence>
<dbReference type="Pfam" id="PF14432">
    <property type="entry name" value="DYW_deaminase"/>
    <property type="match status" value="1"/>
</dbReference>
<feature type="repeat" description="PPR" evidence="3">
    <location>
        <begin position="114"/>
        <end position="148"/>
    </location>
</feature>
<dbReference type="NCBIfam" id="TIGR00756">
    <property type="entry name" value="PPR"/>
    <property type="match status" value="4"/>
</dbReference>
<name>A0A5D3A6V2_GOSMU</name>
<feature type="repeat" description="PPR" evidence="3">
    <location>
        <begin position="218"/>
        <end position="248"/>
    </location>
</feature>
<dbReference type="Pfam" id="PF20430">
    <property type="entry name" value="Eplus_motif"/>
    <property type="match status" value="1"/>
</dbReference>
<keyword evidence="6" id="KW-1185">Reference proteome</keyword>
<reference evidence="5 6" key="1">
    <citation type="submission" date="2019-07" db="EMBL/GenBank/DDBJ databases">
        <title>WGS assembly of Gossypium mustelinum.</title>
        <authorList>
            <person name="Chen Z.J."/>
            <person name="Sreedasyam A."/>
            <person name="Ando A."/>
            <person name="Song Q."/>
            <person name="De L."/>
            <person name="Hulse-Kemp A."/>
            <person name="Ding M."/>
            <person name="Ye W."/>
            <person name="Kirkbride R."/>
            <person name="Jenkins J."/>
            <person name="Plott C."/>
            <person name="Lovell J."/>
            <person name="Lin Y.-M."/>
            <person name="Vaughn R."/>
            <person name="Liu B."/>
            <person name="Li W."/>
            <person name="Simpson S."/>
            <person name="Scheffler B."/>
            <person name="Saski C."/>
            <person name="Grover C."/>
            <person name="Hu G."/>
            <person name="Conover J."/>
            <person name="Carlson J."/>
            <person name="Shu S."/>
            <person name="Boston L."/>
            <person name="Williams M."/>
            <person name="Peterson D."/>
            <person name="Mcgee K."/>
            <person name="Jones D."/>
            <person name="Wendel J."/>
            <person name="Stelly D."/>
            <person name="Grimwood J."/>
            <person name="Schmutz J."/>
        </authorList>
    </citation>
    <scope>NUCLEOTIDE SEQUENCE [LARGE SCALE GENOMIC DNA]</scope>
    <source>
        <strain evidence="5">1408120.09</strain>
    </source>
</reference>
<dbReference type="InterPro" id="IPR046960">
    <property type="entry name" value="PPR_At4g14850-like_plant"/>
</dbReference>
<dbReference type="EMBL" id="CM017637">
    <property type="protein sequence ID" value="TYJ47397.1"/>
    <property type="molecule type" value="Genomic_DNA"/>
</dbReference>
<dbReference type="Pfam" id="PF20431">
    <property type="entry name" value="E_motif"/>
    <property type="match status" value="1"/>
</dbReference>
<sequence>MVHLSHKFSTIPINFIPKQFSKHLPQQIPSQTTPPFIPFSQRQNQRSLLESQLISALNCCTSLTQIQQIHARILRKGFEQCCYVLTKLIRILTKMEIPMDSYAKLVFNQVENPNPFLCTALIRGYCLQGHVKESVFVYSEMRKKNVLPISFTFSALFKACGVVNDVDLGRQIHGQTILIGGFGFGFDLFVKNSLIEMYVKLGFLGCGRKVFDELPGRDLISWTELIVGYVKAGDMESAGELFSELPKKDMVAWTAMVTGYAQNAKPREALEFFERMLNEGVETDKVTLVGVISACAQLGAAKYVNWIRDTVENLGFSPTRCVVVGSALIHMYSKCGSVEDAYKAFKVMEEKNVFSYSSMIAGFAMHGYAYAALELFHEMVKIGIKPNKVTFIGVLTACSHSRMVEQGRQIFESMEEKFGISPGVDHYSCMVDLLGRAGCLEEALNLAETMPLEPNGGVWGALLGACRTYSNPDIAQIAANHLFELEPNAIGNYILLSNIYASAGQWNDVLMVRKMMRERGLRKNPGCSWLETKKGVIQEFFSGDMSHPRYGEMKQVLEDLLNRLKAIGYQPNMNSIAYDVSDEEERRILITHSEKLALAFGLLDINADFPIRIMKNIRMCEDCHSFLCAVSQITRRVIIVRDNLRFHHFHDGKCSCGNFW</sequence>
<evidence type="ECO:0000256" key="3">
    <source>
        <dbReference type="PROSITE-ProRule" id="PRU00708"/>
    </source>
</evidence>
<evidence type="ECO:0000313" key="6">
    <source>
        <dbReference type="Proteomes" id="UP000323597"/>
    </source>
</evidence>
<feature type="repeat" description="PPR" evidence="3">
    <location>
        <begin position="352"/>
        <end position="386"/>
    </location>
</feature>
<feature type="domain" description="DYW" evidence="4">
    <location>
        <begin position="568"/>
        <end position="660"/>
    </location>
</feature>
<protein>
    <recommendedName>
        <fullName evidence="4">DYW domain-containing protein</fullName>
    </recommendedName>
</protein>
<evidence type="ECO:0000256" key="2">
    <source>
        <dbReference type="ARBA" id="ARBA00022737"/>
    </source>
</evidence>
<gene>
    <name evidence="5" type="ORF">E1A91_A02G187000v1</name>
</gene>
<dbReference type="GO" id="GO:0009451">
    <property type="term" value="P:RNA modification"/>
    <property type="evidence" value="ECO:0007669"/>
    <property type="project" value="InterPro"/>
</dbReference>
<accession>A0A5D3A6V2</accession>
<evidence type="ECO:0000256" key="1">
    <source>
        <dbReference type="ARBA" id="ARBA00006643"/>
    </source>
</evidence>
<dbReference type="InterPro" id="IPR046848">
    <property type="entry name" value="E_motif"/>
</dbReference>
<dbReference type="Pfam" id="PF13041">
    <property type="entry name" value="PPR_2"/>
    <property type="match status" value="3"/>
</dbReference>
<comment type="similarity">
    <text evidence="1">Belongs to the PPR family. PCMP-H subfamily.</text>
</comment>
<dbReference type="PANTHER" id="PTHR47926">
    <property type="entry name" value="PENTATRICOPEPTIDE REPEAT-CONTAINING PROTEIN"/>
    <property type="match status" value="1"/>
</dbReference>
<dbReference type="InterPro" id="IPR002885">
    <property type="entry name" value="PPR_rpt"/>
</dbReference>
<dbReference type="Gene3D" id="1.25.40.10">
    <property type="entry name" value="Tetratricopeptide repeat domain"/>
    <property type="match status" value="3"/>
</dbReference>
<dbReference type="FunFam" id="1.25.40.10:FF:000348">
    <property type="entry name" value="Pentatricopeptide repeat-containing protein chloroplastic"/>
    <property type="match status" value="1"/>
</dbReference>
<dbReference type="PANTHER" id="PTHR47926:SF523">
    <property type="entry name" value="DYW DOMAIN-CONTAINING PROTEIN"/>
    <property type="match status" value="1"/>
</dbReference>
<keyword evidence="2" id="KW-0677">Repeat</keyword>
<evidence type="ECO:0000259" key="4">
    <source>
        <dbReference type="Pfam" id="PF14432"/>
    </source>
</evidence>
<dbReference type="FunFam" id="1.25.40.10:FF:001030">
    <property type="entry name" value="Pentatricopeptide repeat-containing protein At1g09190"/>
    <property type="match status" value="1"/>
</dbReference>